<dbReference type="InterPro" id="IPR014347">
    <property type="entry name" value="Tautomerase/MIF_sf"/>
</dbReference>
<dbReference type="SUPFAM" id="SSF55331">
    <property type="entry name" value="Tautomerase/MIF"/>
    <property type="match status" value="1"/>
</dbReference>
<evidence type="ECO:0000313" key="7">
    <source>
        <dbReference type="Proteomes" id="UP000477680"/>
    </source>
</evidence>
<evidence type="ECO:0000256" key="2">
    <source>
        <dbReference type="ARBA" id="ARBA00023235"/>
    </source>
</evidence>
<comment type="similarity">
    <text evidence="1 4">Belongs to the 4-oxalocrotonate tautomerase family.</text>
</comment>
<dbReference type="InterPro" id="IPR004370">
    <property type="entry name" value="4-OT-like_dom"/>
</dbReference>
<evidence type="ECO:0000313" key="6">
    <source>
        <dbReference type="EMBL" id="QIB64910.1"/>
    </source>
</evidence>
<reference evidence="6 7" key="1">
    <citation type="submission" date="2020-02" db="EMBL/GenBank/DDBJ databases">
        <title>Genome sequencing for Kineobactrum sp. M2.</title>
        <authorList>
            <person name="Park S.-J."/>
        </authorList>
    </citation>
    <scope>NUCLEOTIDE SEQUENCE [LARGE SCALE GENOMIC DNA]</scope>
    <source>
        <strain evidence="6 7">M2</strain>
    </source>
</reference>
<dbReference type="EC" id="5.3.2.-" evidence="4"/>
<proteinExistence type="inferred from homology"/>
<dbReference type="EMBL" id="CP048711">
    <property type="protein sequence ID" value="QIB64910.1"/>
    <property type="molecule type" value="Genomic_DNA"/>
</dbReference>
<dbReference type="PANTHER" id="PTHR35530:SF1">
    <property type="entry name" value="2-HYDROXYMUCONATE TAUTOMERASE"/>
    <property type="match status" value="1"/>
</dbReference>
<organism evidence="6 7">
    <name type="scientific">Kineobactrum salinum</name>
    <dbReference type="NCBI Taxonomy" id="2708301"/>
    <lineage>
        <taxon>Bacteria</taxon>
        <taxon>Pseudomonadati</taxon>
        <taxon>Pseudomonadota</taxon>
        <taxon>Gammaproteobacteria</taxon>
        <taxon>Cellvibrionales</taxon>
        <taxon>Halieaceae</taxon>
        <taxon>Kineobactrum</taxon>
    </lineage>
</organism>
<dbReference type="GO" id="GO:0016853">
    <property type="term" value="F:isomerase activity"/>
    <property type="evidence" value="ECO:0007669"/>
    <property type="project" value="UniProtKB-UniRule"/>
</dbReference>
<evidence type="ECO:0000259" key="5">
    <source>
        <dbReference type="Pfam" id="PF01361"/>
    </source>
</evidence>
<evidence type="ECO:0000256" key="1">
    <source>
        <dbReference type="ARBA" id="ARBA00006723"/>
    </source>
</evidence>
<dbReference type="Gene3D" id="3.30.429.10">
    <property type="entry name" value="Macrophage Migration Inhibitory Factor"/>
    <property type="match status" value="1"/>
</dbReference>
<dbReference type="InterPro" id="IPR018191">
    <property type="entry name" value="4-OT"/>
</dbReference>
<keyword evidence="2 4" id="KW-0413">Isomerase</keyword>
<dbReference type="Pfam" id="PF01361">
    <property type="entry name" value="Tautomerase"/>
    <property type="match status" value="1"/>
</dbReference>
<feature type="active site" description="Proton acceptor; via imino nitrogen" evidence="3">
    <location>
        <position position="2"/>
    </location>
</feature>
<protein>
    <recommendedName>
        <fullName evidence="4">Tautomerase</fullName>
        <ecNumber evidence="4">5.3.2.-</ecNumber>
    </recommendedName>
</protein>
<dbReference type="RefSeq" id="WP_163494159.1">
    <property type="nucleotide sequence ID" value="NZ_CP048711.1"/>
</dbReference>
<dbReference type="NCBIfam" id="NF002571">
    <property type="entry name" value="PRK02220.1"/>
    <property type="match status" value="1"/>
</dbReference>
<feature type="domain" description="4-oxalocrotonate tautomerase-like" evidence="5">
    <location>
        <begin position="2"/>
        <end position="60"/>
    </location>
</feature>
<keyword evidence="7" id="KW-1185">Reference proteome</keyword>
<dbReference type="AlphaFoldDB" id="A0A6C0TYK5"/>
<dbReference type="KEGG" id="kim:G3T16_05400"/>
<dbReference type="PANTHER" id="PTHR35530">
    <property type="entry name" value="TAUTOMERASE-RELATED"/>
    <property type="match status" value="1"/>
</dbReference>
<gene>
    <name evidence="6" type="ORF">G3T16_05400</name>
</gene>
<evidence type="ECO:0000256" key="3">
    <source>
        <dbReference type="PIRSR" id="PIRSR618191-1"/>
    </source>
</evidence>
<evidence type="ECO:0000256" key="4">
    <source>
        <dbReference type="RuleBase" id="RU362032"/>
    </source>
</evidence>
<name>A0A6C0TYK5_9GAMM</name>
<dbReference type="NCBIfam" id="TIGR00013">
    <property type="entry name" value="taut"/>
    <property type="match status" value="1"/>
</dbReference>
<dbReference type="Proteomes" id="UP000477680">
    <property type="component" value="Chromosome"/>
</dbReference>
<sequence>MPLAQISILEGRGEEAIEQMAEAVTDAIARTLSAPRERIRVVVTEVPAEHWFVAGKSLTLRVQDRAKQPGD</sequence>
<accession>A0A6C0TYK5</accession>